<dbReference type="EMBL" id="BAABWN010000005">
    <property type="protein sequence ID" value="GAA6167918.1"/>
    <property type="molecule type" value="Genomic_DNA"/>
</dbReference>
<reference evidence="1 2" key="1">
    <citation type="submission" date="2024-04" db="EMBL/GenBank/DDBJ databases">
        <title>Draft genome sequence of Sessilibacter corallicola NBRC 116591.</title>
        <authorList>
            <person name="Miyakawa T."/>
            <person name="Kusuya Y."/>
            <person name="Miura T."/>
        </authorList>
    </citation>
    <scope>NUCLEOTIDE SEQUENCE [LARGE SCALE GENOMIC DNA]</scope>
    <source>
        <strain evidence="1 2">KU-00831-HH</strain>
    </source>
</reference>
<accession>A0ABQ0A8N9</accession>
<protein>
    <submittedName>
        <fullName evidence="1">Uncharacterized protein</fullName>
    </submittedName>
</protein>
<dbReference type="Proteomes" id="UP001465153">
    <property type="component" value="Unassembled WGS sequence"/>
</dbReference>
<sequence length="49" mass="5396">MSQINIKENATTVELKYLKMPLSALVVEHAGEAPPAELDNKSMTKGKRL</sequence>
<name>A0ABQ0A8N9_9GAMM</name>
<proteinExistence type="predicted"/>
<evidence type="ECO:0000313" key="2">
    <source>
        <dbReference type="Proteomes" id="UP001465153"/>
    </source>
</evidence>
<evidence type="ECO:0000313" key="1">
    <source>
        <dbReference type="EMBL" id="GAA6167918.1"/>
    </source>
</evidence>
<comment type="caution">
    <text evidence="1">The sequence shown here is derived from an EMBL/GenBank/DDBJ whole genome shotgun (WGS) entry which is preliminary data.</text>
</comment>
<organism evidence="1 2">
    <name type="scientific">Sessilibacter corallicola</name>
    <dbReference type="NCBI Taxonomy" id="2904075"/>
    <lineage>
        <taxon>Bacteria</taxon>
        <taxon>Pseudomonadati</taxon>
        <taxon>Pseudomonadota</taxon>
        <taxon>Gammaproteobacteria</taxon>
        <taxon>Cellvibrionales</taxon>
        <taxon>Cellvibrionaceae</taxon>
        <taxon>Sessilibacter</taxon>
    </lineage>
</organism>
<gene>
    <name evidence="1" type="ORF">NBRC116591_17290</name>
</gene>
<keyword evidence="2" id="KW-1185">Reference proteome</keyword>